<feature type="region of interest" description="Disordered" evidence="3">
    <location>
        <begin position="142"/>
        <end position="174"/>
    </location>
</feature>
<dbReference type="InterPro" id="IPR009057">
    <property type="entry name" value="Homeodomain-like_sf"/>
</dbReference>
<dbReference type="InterPro" id="IPR017930">
    <property type="entry name" value="Myb_dom"/>
</dbReference>
<evidence type="ECO:0000313" key="6">
    <source>
        <dbReference type="EMBL" id="GJM96923.1"/>
    </source>
</evidence>
<feature type="region of interest" description="Disordered" evidence="3">
    <location>
        <begin position="187"/>
        <end position="227"/>
    </location>
</feature>
<dbReference type="GO" id="GO:0000978">
    <property type="term" value="F:RNA polymerase II cis-regulatory region sequence-specific DNA binding"/>
    <property type="evidence" value="ECO:0007669"/>
    <property type="project" value="TreeGrafter"/>
</dbReference>
<dbReference type="GO" id="GO:0000981">
    <property type="term" value="F:DNA-binding transcription factor activity, RNA polymerase II-specific"/>
    <property type="evidence" value="ECO:0007669"/>
    <property type="project" value="TreeGrafter"/>
</dbReference>
<evidence type="ECO:0000256" key="1">
    <source>
        <dbReference type="ARBA" id="ARBA00004123"/>
    </source>
</evidence>
<evidence type="ECO:0000256" key="3">
    <source>
        <dbReference type="SAM" id="MobiDB-lite"/>
    </source>
</evidence>
<keyword evidence="2" id="KW-0238">DNA-binding</keyword>
<sequence length="329" mass="36031">MFLVGLGVSAHVSRRPREACEATHRPPLLCNSLPPQLLAAGAHPQQNGFYDLHHVDHQVEGVGEYAPAGSVVPSANFNDDFGVGYLYYSEREAKKPDVNHSSSVDHKKDIWSDEEDKVLIEAHKEVGNKWAEIAKRLPGRTENSIKNHWNATKRRQFARRRSRANSSKQGPKSGTLLQDYIKTLGIGGASGKNVSPSPAPPRAKAAESDNDKSSLELDRPDTLEGQGTVSMYHQSNKGGAAFQVYSVDDEEVDVDYIFNHLDYAAKVDAGIDMGMSWDDDDALGCVEPGSAQSESRMHVKAEEMGLVEMVAAGSTELQRARKITECVMT</sequence>
<dbReference type="Gene3D" id="1.10.10.60">
    <property type="entry name" value="Homeodomain-like"/>
    <property type="match status" value="1"/>
</dbReference>
<dbReference type="PROSITE" id="PS51294">
    <property type="entry name" value="HTH_MYB"/>
    <property type="match status" value="1"/>
</dbReference>
<dbReference type="EMBL" id="BQKI01000006">
    <property type="protein sequence ID" value="GJM96923.1"/>
    <property type="molecule type" value="Genomic_DNA"/>
</dbReference>
<evidence type="ECO:0000259" key="5">
    <source>
        <dbReference type="PROSITE" id="PS51294"/>
    </source>
</evidence>
<dbReference type="AlphaFoldDB" id="A0AAV5CF01"/>
<feature type="compositionally biased region" description="Basic and acidic residues" evidence="3">
    <location>
        <begin position="204"/>
        <end position="222"/>
    </location>
</feature>
<dbReference type="InterPro" id="IPR001005">
    <property type="entry name" value="SANT/Myb"/>
</dbReference>
<dbReference type="PANTHER" id="PTHR45614">
    <property type="entry name" value="MYB PROTEIN-RELATED"/>
    <property type="match status" value="1"/>
</dbReference>
<proteinExistence type="predicted"/>
<dbReference type="SMART" id="SM00717">
    <property type="entry name" value="SANT"/>
    <property type="match status" value="1"/>
</dbReference>
<dbReference type="SUPFAM" id="SSF46689">
    <property type="entry name" value="Homeodomain-like"/>
    <property type="match status" value="1"/>
</dbReference>
<dbReference type="CDD" id="cd00167">
    <property type="entry name" value="SANT"/>
    <property type="match status" value="1"/>
</dbReference>
<reference evidence="6" key="1">
    <citation type="journal article" date="2018" name="DNA Res.">
        <title>Multiple hybrid de novo genome assembly of finger millet, an orphan allotetraploid crop.</title>
        <authorList>
            <person name="Hatakeyama M."/>
            <person name="Aluri S."/>
            <person name="Balachadran M.T."/>
            <person name="Sivarajan S.R."/>
            <person name="Patrignani A."/>
            <person name="Gruter S."/>
            <person name="Poveda L."/>
            <person name="Shimizu-Inatsugi R."/>
            <person name="Baeten J."/>
            <person name="Francoijs K.J."/>
            <person name="Nataraja K.N."/>
            <person name="Reddy Y.A.N."/>
            <person name="Phadnis S."/>
            <person name="Ravikumar R.L."/>
            <person name="Schlapbach R."/>
            <person name="Sreeman S.M."/>
            <person name="Shimizu K.K."/>
        </authorList>
    </citation>
    <scope>NUCLEOTIDE SEQUENCE</scope>
</reference>
<accession>A0AAV5CF01</accession>
<organism evidence="6 7">
    <name type="scientific">Eleusine coracana subsp. coracana</name>
    <dbReference type="NCBI Taxonomy" id="191504"/>
    <lineage>
        <taxon>Eukaryota</taxon>
        <taxon>Viridiplantae</taxon>
        <taxon>Streptophyta</taxon>
        <taxon>Embryophyta</taxon>
        <taxon>Tracheophyta</taxon>
        <taxon>Spermatophyta</taxon>
        <taxon>Magnoliopsida</taxon>
        <taxon>Liliopsida</taxon>
        <taxon>Poales</taxon>
        <taxon>Poaceae</taxon>
        <taxon>PACMAD clade</taxon>
        <taxon>Chloridoideae</taxon>
        <taxon>Cynodonteae</taxon>
        <taxon>Eleusininae</taxon>
        <taxon>Eleusine</taxon>
    </lineage>
</organism>
<feature type="domain" description="Myb-like" evidence="4">
    <location>
        <begin position="103"/>
        <end position="153"/>
    </location>
</feature>
<name>A0AAV5CF01_ELECO</name>
<dbReference type="PANTHER" id="PTHR45614:SF285">
    <property type="entry name" value="TRANSCRIPTION FACTOR MYB98"/>
    <property type="match status" value="1"/>
</dbReference>
<feature type="compositionally biased region" description="Basic residues" evidence="3">
    <location>
        <begin position="151"/>
        <end position="163"/>
    </location>
</feature>
<evidence type="ECO:0000256" key="2">
    <source>
        <dbReference type="ARBA" id="ARBA00023125"/>
    </source>
</evidence>
<feature type="domain" description="HTH myb-type" evidence="5">
    <location>
        <begin position="103"/>
        <end position="157"/>
    </location>
</feature>
<dbReference type="Proteomes" id="UP001054889">
    <property type="component" value="Unassembled WGS sequence"/>
</dbReference>
<evidence type="ECO:0000313" key="7">
    <source>
        <dbReference type="Proteomes" id="UP001054889"/>
    </source>
</evidence>
<keyword evidence="7" id="KW-1185">Reference proteome</keyword>
<comment type="caution">
    <text evidence="6">The sequence shown here is derived from an EMBL/GenBank/DDBJ whole genome shotgun (WGS) entry which is preliminary data.</text>
</comment>
<comment type="subcellular location">
    <subcellularLocation>
        <location evidence="1">Nucleus</location>
    </subcellularLocation>
</comment>
<dbReference type="PROSITE" id="PS50090">
    <property type="entry name" value="MYB_LIKE"/>
    <property type="match status" value="1"/>
</dbReference>
<dbReference type="FunFam" id="1.10.10.60:FF:000381">
    <property type="entry name" value="Transcription factor MYB119"/>
    <property type="match status" value="1"/>
</dbReference>
<gene>
    <name evidence="6" type="primary">ga13799</name>
    <name evidence="6" type="ORF">PR202_ga13799</name>
</gene>
<dbReference type="GO" id="GO:0005634">
    <property type="term" value="C:nucleus"/>
    <property type="evidence" value="ECO:0007669"/>
    <property type="project" value="UniProtKB-SubCell"/>
</dbReference>
<evidence type="ECO:0000259" key="4">
    <source>
        <dbReference type="PROSITE" id="PS50090"/>
    </source>
</evidence>
<protein>
    <submittedName>
        <fullName evidence="6">Uncharacterized protein</fullName>
    </submittedName>
</protein>
<reference evidence="6" key="2">
    <citation type="submission" date="2021-12" db="EMBL/GenBank/DDBJ databases">
        <title>Resequencing data analysis of finger millet.</title>
        <authorList>
            <person name="Hatakeyama M."/>
            <person name="Aluri S."/>
            <person name="Balachadran M.T."/>
            <person name="Sivarajan S.R."/>
            <person name="Poveda L."/>
            <person name="Shimizu-Inatsugi R."/>
            <person name="Schlapbach R."/>
            <person name="Sreeman S.M."/>
            <person name="Shimizu K.K."/>
        </authorList>
    </citation>
    <scope>NUCLEOTIDE SEQUENCE</scope>
</reference>
<dbReference type="Pfam" id="PF00249">
    <property type="entry name" value="Myb_DNA-binding"/>
    <property type="match status" value="1"/>
</dbReference>
<dbReference type="InterPro" id="IPR050560">
    <property type="entry name" value="MYB_TF"/>
</dbReference>